<organism evidence="1 2">
    <name type="scientific">Brochothrix phage A9</name>
    <dbReference type="NCBI Taxonomy" id="857312"/>
    <lineage>
        <taxon>Viruses</taxon>
        <taxon>Duplodnaviria</taxon>
        <taxon>Heunggongvirae</taxon>
        <taxon>Uroviricota</taxon>
        <taxon>Caudoviricetes</taxon>
        <taxon>Herelleviridae</taxon>
        <taxon>Klumppvirus</taxon>
        <taxon>Klumppvirus A9</taxon>
    </lineage>
</organism>
<dbReference type="GeneID" id="10359092"/>
<dbReference type="EMBL" id="HM242243">
    <property type="protein sequence ID" value="ADJ53096.1"/>
    <property type="molecule type" value="Genomic_DNA"/>
</dbReference>
<dbReference type="KEGG" id="vg:10359092"/>
<sequence length="48" mass="5349">MIGEDLHPSCVDFIRVINLHGIRSVSAQRHSRVSTYSTTITRLPLSSP</sequence>
<reference evidence="1 2" key="1">
    <citation type="journal article" date="2010" name="J. Bacteriol.">
        <title>Brochothrix thermosphacta bacteriophages feature heterogeneous and highly mosaic genomes and utilize unique prophage insertion sites.</title>
        <authorList>
            <person name="Kilcher S."/>
            <person name="Loessner M.J."/>
            <person name="Klumpp J."/>
        </authorList>
    </citation>
    <scope>NUCLEOTIDE SEQUENCE [LARGE SCALE GENOMIC DNA]</scope>
</reference>
<keyword evidence="2" id="KW-1185">Reference proteome</keyword>
<protein>
    <submittedName>
        <fullName evidence="1">Gp56</fullName>
    </submittedName>
</protein>
<dbReference type="Proteomes" id="UP000000331">
    <property type="component" value="Segment"/>
</dbReference>
<evidence type="ECO:0000313" key="2">
    <source>
        <dbReference type="Proteomes" id="UP000000331"/>
    </source>
</evidence>
<proteinExistence type="predicted"/>
<dbReference type="RefSeq" id="YP_004301389.1">
    <property type="nucleotide sequence ID" value="NC_015253.1"/>
</dbReference>
<accession>D9J0K3</accession>
<evidence type="ECO:0000313" key="1">
    <source>
        <dbReference type="EMBL" id="ADJ53096.1"/>
    </source>
</evidence>
<name>D9J0K3_9CAUD</name>